<dbReference type="Proteomes" id="UP001206925">
    <property type="component" value="Unassembled WGS sequence"/>
</dbReference>
<dbReference type="AlphaFoldDB" id="A0AAD5D9L4"/>
<keyword evidence="4" id="KW-1185">Reference proteome</keyword>
<dbReference type="EMBL" id="JAMZMK010004440">
    <property type="protein sequence ID" value="KAI7754145.1"/>
    <property type="molecule type" value="Genomic_DNA"/>
</dbReference>
<evidence type="ECO:0000259" key="2">
    <source>
        <dbReference type="Pfam" id="PF23156"/>
    </source>
</evidence>
<protein>
    <recommendedName>
        <fullName evidence="2">DUF7054 domain-containing protein</fullName>
    </recommendedName>
</protein>
<dbReference type="InterPro" id="IPR040358">
    <property type="entry name" value="At4g22758-like"/>
</dbReference>
<feature type="region of interest" description="Disordered" evidence="1">
    <location>
        <begin position="16"/>
        <end position="36"/>
    </location>
</feature>
<comment type="caution">
    <text evidence="3">The sequence shown here is derived from an EMBL/GenBank/DDBJ whole genome shotgun (WGS) entry which is preliminary data.</text>
</comment>
<dbReference type="Pfam" id="PF23156">
    <property type="entry name" value="DUF7054"/>
    <property type="match status" value="1"/>
</dbReference>
<dbReference type="InterPro" id="IPR055482">
    <property type="entry name" value="DUF7054"/>
</dbReference>
<evidence type="ECO:0000256" key="1">
    <source>
        <dbReference type="SAM" id="MobiDB-lite"/>
    </source>
</evidence>
<name>A0AAD5D9L4_AMBAR</name>
<proteinExistence type="predicted"/>
<reference evidence="3" key="1">
    <citation type="submission" date="2022-06" db="EMBL/GenBank/DDBJ databases">
        <title>Uncovering the hologenomic basis of an extraordinary plant invasion.</title>
        <authorList>
            <person name="Bieker V.C."/>
            <person name="Martin M.D."/>
            <person name="Gilbert T."/>
            <person name="Hodgins K."/>
            <person name="Battlay P."/>
            <person name="Petersen B."/>
            <person name="Wilson J."/>
        </authorList>
    </citation>
    <scope>NUCLEOTIDE SEQUENCE</scope>
    <source>
        <strain evidence="3">AA19_3_7</strain>
        <tissue evidence="3">Leaf</tissue>
    </source>
</reference>
<organism evidence="3 4">
    <name type="scientific">Ambrosia artemisiifolia</name>
    <name type="common">Common ragweed</name>
    <dbReference type="NCBI Taxonomy" id="4212"/>
    <lineage>
        <taxon>Eukaryota</taxon>
        <taxon>Viridiplantae</taxon>
        <taxon>Streptophyta</taxon>
        <taxon>Embryophyta</taxon>
        <taxon>Tracheophyta</taxon>
        <taxon>Spermatophyta</taxon>
        <taxon>Magnoliopsida</taxon>
        <taxon>eudicotyledons</taxon>
        <taxon>Gunneridae</taxon>
        <taxon>Pentapetalae</taxon>
        <taxon>asterids</taxon>
        <taxon>campanulids</taxon>
        <taxon>Asterales</taxon>
        <taxon>Asteraceae</taxon>
        <taxon>Asteroideae</taxon>
        <taxon>Heliantheae alliance</taxon>
        <taxon>Heliantheae</taxon>
        <taxon>Ambrosia</taxon>
    </lineage>
</organism>
<gene>
    <name evidence="3" type="ORF">M8C21_014889</name>
</gene>
<feature type="domain" description="DUF7054" evidence="2">
    <location>
        <begin position="113"/>
        <end position="197"/>
    </location>
</feature>
<evidence type="ECO:0000313" key="3">
    <source>
        <dbReference type="EMBL" id="KAI7754145.1"/>
    </source>
</evidence>
<dbReference type="PANTHER" id="PTHR33270:SF53">
    <property type="match status" value="1"/>
</dbReference>
<evidence type="ECO:0000313" key="4">
    <source>
        <dbReference type="Proteomes" id="UP001206925"/>
    </source>
</evidence>
<sequence>MSQNLDVRRTVPVYRRIKPPHPSMSSHKSHRKVAVRRSLNKQSKFIKRCNSEPILLTSGISIIGDGVGGDHQYMTPPGDSCLLSRSRISTNIFLSSPELLPNNSPDKSEAYNKESKVVIKVTVEGSVGPIRALVKLGSSVDETIKLVINKYKAERRSPRLDQDDMTCFELHQSYFSLKCFDKSNMIGELGSRSFYMRKSVNSNGDRCSNTSIDSEISVAEADEAPYACSNIFSSFIHERLRKMLRRMSKIRWFLGCFGG</sequence>
<feature type="compositionally biased region" description="Basic residues" evidence="1">
    <location>
        <begin position="27"/>
        <end position="36"/>
    </location>
</feature>
<dbReference type="PANTHER" id="PTHR33270">
    <property type="entry name" value="BNAC05G50380D PROTEIN"/>
    <property type="match status" value="1"/>
</dbReference>
<accession>A0AAD5D9L4</accession>